<organism evidence="2 3">
    <name type="scientific">Streptomyces mesophilus</name>
    <dbReference type="NCBI Taxonomy" id="1775132"/>
    <lineage>
        <taxon>Bacteria</taxon>
        <taxon>Bacillati</taxon>
        <taxon>Actinomycetota</taxon>
        <taxon>Actinomycetes</taxon>
        <taxon>Kitasatosporales</taxon>
        <taxon>Streptomycetaceae</taxon>
        <taxon>Streptomyces</taxon>
    </lineage>
</organism>
<keyword evidence="3" id="KW-1185">Reference proteome</keyword>
<feature type="region of interest" description="Disordered" evidence="1">
    <location>
        <begin position="245"/>
        <end position="287"/>
    </location>
</feature>
<evidence type="ECO:0000313" key="2">
    <source>
        <dbReference type="EMBL" id="NGO78080.1"/>
    </source>
</evidence>
<dbReference type="RefSeq" id="WP_165333536.1">
    <property type="nucleotide sequence ID" value="NZ_JAAKZW010000087.1"/>
</dbReference>
<name>A0A6G4XMN7_9ACTN</name>
<protein>
    <submittedName>
        <fullName evidence="2">Uncharacterized protein</fullName>
    </submittedName>
</protein>
<accession>A0A6G4XMN7</accession>
<evidence type="ECO:0000256" key="1">
    <source>
        <dbReference type="SAM" id="MobiDB-lite"/>
    </source>
</evidence>
<dbReference type="EMBL" id="JAAKZW010000087">
    <property type="protein sequence ID" value="NGO78080.1"/>
    <property type="molecule type" value="Genomic_DNA"/>
</dbReference>
<sequence length="287" mass="30332">MALQRYGARLCADRPWAVDVTVPGRDRPLSCKVLVEGNALVPADIDRALGDMGFVRTGSIEPGDLVDGAEFDVLDFSPQDADPDGPSGEQAAAALALARGTRAVIVSIPACEADRVRETLAEVLGRGNREGSWSNASLRFVAHSVDAATVDVVLPASLYERALGALERAGAHSMDEARRGPIQRLVALAGQARLSTGPWPAPRDALQAALRQALAQPGAEGLAVRDELLDVVGRFVAAHRTATRADDAEQQRLQAERDGLDRRHAEQSALGRQAACPPSTDSSDPVT</sequence>
<proteinExistence type="predicted"/>
<comment type="caution">
    <text evidence="2">The sequence shown here is derived from an EMBL/GenBank/DDBJ whole genome shotgun (WGS) entry which is preliminary data.</text>
</comment>
<reference evidence="2 3" key="1">
    <citation type="submission" date="2020-02" db="EMBL/GenBank/DDBJ databases">
        <title>Whole-genome analyses of novel actinobacteria.</title>
        <authorList>
            <person name="Sahin N."/>
            <person name="Tokatli A."/>
        </authorList>
    </citation>
    <scope>NUCLEOTIDE SEQUENCE [LARGE SCALE GENOMIC DNA]</scope>
    <source>
        <strain evidence="2 3">YC504</strain>
    </source>
</reference>
<feature type="compositionally biased region" description="Basic and acidic residues" evidence="1">
    <location>
        <begin position="245"/>
        <end position="266"/>
    </location>
</feature>
<dbReference type="Proteomes" id="UP000481109">
    <property type="component" value="Unassembled WGS sequence"/>
</dbReference>
<gene>
    <name evidence="2" type="ORF">G6045_20785</name>
</gene>
<dbReference type="AlphaFoldDB" id="A0A6G4XMN7"/>
<evidence type="ECO:0000313" key="3">
    <source>
        <dbReference type="Proteomes" id="UP000481109"/>
    </source>
</evidence>